<sequence length="120" mass="14043">MIKPKHGFFTIPEAEQYAKEKIIEAGIEPHKTLYKKIMEEVPNEKLGKRRKQVSKIELEKWIANYINQAGEFAKSNPIKKERNALNKLKQLRFFLNQIDDKMSDSEARNALEIVKMILNS</sequence>
<evidence type="ECO:0000313" key="1">
    <source>
        <dbReference type="EMBL" id="OOE01323.1"/>
    </source>
</evidence>
<dbReference type="RefSeq" id="WP_077429618.1">
    <property type="nucleotide sequence ID" value="NZ_MQAD01000021.1"/>
</dbReference>
<reference evidence="2" key="1">
    <citation type="submission" date="2016-11" db="EMBL/GenBank/DDBJ databases">
        <title>Draft genome sequence of Anoxybacillus sp. strain 103 isolated from the Qarvajar hot spring in Nagorno-Karabach.</title>
        <authorList>
            <person name="Hovhannisyan P."/>
            <person name="Panosyan H."/>
            <person name="Birkeland N.-K."/>
        </authorList>
    </citation>
    <scope>NUCLEOTIDE SEQUENCE [LARGE SCALE GENOMIC DNA]</scope>
    <source>
        <strain evidence="2">103</strain>
    </source>
</reference>
<dbReference type="EMBL" id="MQAD01000021">
    <property type="protein sequence ID" value="OOE01323.1"/>
    <property type="molecule type" value="Genomic_DNA"/>
</dbReference>
<organism evidence="1 2">
    <name type="scientific">Anoxybacillus kestanbolensis</name>
    <dbReference type="NCBI Taxonomy" id="227476"/>
    <lineage>
        <taxon>Bacteria</taxon>
        <taxon>Bacillati</taxon>
        <taxon>Bacillota</taxon>
        <taxon>Bacilli</taxon>
        <taxon>Bacillales</taxon>
        <taxon>Anoxybacillaceae</taxon>
        <taxon>Anoxybacillus</taxon>
    </lineage>
</organism>
<protein>
    <submittedName>
        <fullName evidence="1">Uncharacterized protein</fullName>
    </submittedName>
</protein>
<dbReference type="Proteomes" id="UP000188458">
    <property type="component" value="Unassembled WGS sequence"/>
</dbReference>
<dbReference type="AlphaFoldDB" id="A0A1V3FI13"/>
<proteinExistence type="predicted"/>
<comment type="caution">
    <text evidence="1">The sequence shown here is derived from an EMBL/GenBank/DDBJ whole genome shotgun (WGS) entry which is preliminary data.</text>
</comment>
<evidence type="ECO:0000313" key="2">
    <source>
        <dbReference type="Proteomes" id="UP000188458"/>
    </source>
</evidence>
<keyword evidence="2" id="KW-1185">Reference proteome</keyword>
<accession>A0A1V3FI13</accession>
<name>A0A1V3FI13_9BACL</name>
<gene>
    <name evidence="1" type="ORF">BO219_11465</name>
</gene>